<evidence type="ECO:0000256" key="4">
    <source>
        <dbReference type="ARBA" id="ARBA00023065"/>
    </source>
</evidence>
<dbReference type="InterPro" id="IPR000711">
    <property type="entry name" value="ATPase_OSCP/dsu"/>
</dbReference>
<dbReference type="GO" id="GO:0016020">
    <property type="term" value="C:membrane"/>
    <property type="evidence" value="ECO:0007669"/>
    <property type="project" value="UniProtKB-SubCell"/>
</dbReference>
<keyword evidence="3" id="KW-0375">Hydrogen ion transport</keyword>
<sequence>DRWALAVSSAIGSDENAFDLWIRIFDLLLEFRNIRKARSFSLDGRVGLAEKVTLFRTALEEDLGSPLPENANRLLVPLVETNGWKVLPRLRESVIRTFDLRVGRVNVLITSPEPLSRDLQGKVLAALEHRVNEEDGGTVKTGLPGGPVRLSVRPEWKTRPA</sequence>
<dbReference type="Pfam" id="PF00213">
    <property type="entry name" value="OSCP"/>
    <property type="match status" value="1"/>
</dbReference>
<keyword evidence="6" id="KW-0066">ATP synthesis</keyword>
<gene>
    <name evidence="8" type="ORF">B1A_03515</name>
</gene>
<dbReference type="EMBL" id="AUZX01002586">
    <property type="protein sequence ID" value="EQD76008.1"/>
    <property type="molecule type" value="Genomic_DNA"/>
</dbReference>
<feature type="compositionally biased region" description="Basic and acidic residues" evidence="7">
    <location>
        <begin position="152"/>
        <end position="161"/>
    </location>
</feature>
<keyword evidence="5" id="KW-0472">Membrane</keyword>
<reference evidence="8" key="2">
    <citation type="journal article" date="2014" name="ISME J.">
        <title>Microbial stratification in low pH oxic and suboxic macroscopic growths along an acid mine drainage.</title>
        <authorList>
            <person name="Mendez-Garcia C."/>
            <person name="Mesa V."/>
            <person name="Sprenger R.R."/>
            <person name="Richter M."/>
            <person name="Diez M.S."/>
            <person name="Solano J."/>
            <person name="Bargiela R."/>
            <person name="Golyshina O.V."/>
            <person name="Manteca A."/>
            <person name="Ramos J.L."/>
            <person name="Gallego J.R."/>
            <person name="Llorente I."/>
            <person name="Martins Dos Santos V.A."/>
            <person name="Jensen O.N."/>
            <person name="Pelaez A.I."/>
            <person name="Sanchez J."/>
            <person name="Ferrer M."/>
        </authorList>
    </citation>
    <scope>NUCLEOTIDE SEQUENCE</scope>
</reference>
<comment type="subcellular location">
    <subcellularLocation>
        <location evidence="1">Membrane</location>
    </subcellularLocation>
</comment>
<organism evidence="8">
    <name type="scientific">mine drainage metagenome</name>
    <dbReference type="NCBI Taxonomy" id="410659"/>
    <lineage>
        <taxon>unclassified sequences</taxon>
        <taxon>metagenomes</taxon>
        <taxon>ecological metagenomes</taxon>
    </lineage>
</organism>
<feature type="non-terminal residue" evidence="8">
    <location>
        <position position="161"/>
    </location>
</feature>
<dbReference type="AlphaFoldDB" id="T1C572"/>
<evidence type="ECO:0000256" key="7">
    <source>
        <dbReference type="SAM" id="MobiDB-lite"/>
    </source>
</evidence>
<comment type="caution">
    <text evidence="8">The sequence shown here is derived from an EMBL/GenBank/DDBJ whole genome shotgun (WGS) entry which is preliminary data.</text>
</comment>
<keyword evidence="4" id="KW-0406">Ion transport</keyword>
<evidence type="ECO:0000256" key="1">
    <source>
        <dbReference type="ARBA" id="ARBA00004370"/>
    </source>
</evidence>
<evidence type="ECO:0000256" key="6">
    <source>
        <dbReference type="ARBA" id="ARBA00023310"/>
    </source>
</evidence>
<keyword evidence="2" id="KW-0813">Transport</keyword>
<reference evidence="8" key="1">
    <citation type="submission" date="2013-08" db="EMBL/GenBank/DDBJ databases">
        <authorList>
            <person name="Mendez C."/>
            <person name="Richter M."/>
            <person name="Ferrer M."/>
            <person name="Sanchez J."/>
        </authorList>
    </citation>
    <scope>NUCLEOTIDE SEQUENCE</scope>
</reference>
<proteinExistence type="predicted"/>
<dbReference type="GO" id="GO:0046933">
    <property type="term" value="F:proton-transporting ATP synthase activity, rotational mechanism"/>
    <property type="evidence" value="ECO:0007669"/>
    <property type="project" value="InterPro"/>
</dbReference>
<accession>T1C572</accession>
<protein>
    <submittedName>
        <fullName evidence="8">ATP synthase F1, delta subunit</fullName>
    </submittedName>
</protein>
<name>T1C572_9ZZZZ</name>
<evidence type="ECO:0000256" key="5">
    <source>
        <dbReference type="ARBA" id="ARBA00023136"/>
    </source>
</evidence>
<evidence type="ECO:0000256" key="3">
    <source>
        <dbReference type="ARBA" id="ARBA00022781"/>
    </source>
</evidence>
<feature type="non-terminal residue" evidence="8">
    <location>
        <position position="1"/>
    </location>
</feature>
<evidence type="ECO:0000256" key="2">
    <source>
        <dbReference type="ARBA" id="ARBA00022448"/>
    </source>
</evidence>
<evidence type="ECO:0000313" key="8">
    <source>
        <dbReference type="EMBL" id="EQD76008.1"/>
    </source>
</evidence>
<feature type="region of interest" description="Disordered" evidence="7">
    <location>
        <begin position="135"/>
        <end position="161"/>
    </location>
</feature>